<dbReference type="OrthoDB" id="26282at2759"/>
<dbReference type="InterPro" id="IPR011990">
    <property type="entry name" value="TPR-like_helical_dom_sf"/>
</dbReference>
<feature type="compositionally biased region" description="Gly residues" evidence="4">
    <location>
        <begin position="837"/>
        <end position="881"/>
    </location>
</feature>
<feature type="region of interest" description="Disordered" evidence="4">
    <location>
        <begin position="831"/>
        <end position="897"/>
    </location>
</feature>
<dbReference type="EMBL" id="KZ819662">
    <property type="protein sequence ID" value="PWN29899.1"/>
    <property type="molecule type" value="Genomic_DNA"/>
</dbReference>
<evidence type="ECO:0000256" key="2">
    <source>
        <dbReference type="ARBA" id="ARBA00023242"/>
    </source>
</evidence>
<dbReference type="PANTHER" id="PTHR19980">
    <property type="entry name" value="RNA CLEAVAGE STIMULATION FACTOR"/>
    <property type="match status" value="1"/>
</dbReference>
<dbReference type="PANTHER" id="PTHR19980:SF0">
    <property type="entry name" value="CLEAVAGE STIMULATION FACTOR SUBUNIT 3"/>
    <property type="match status" value="1"/>
</dbReference>
<feature type="compositionally biased region" description="Low complexity" evidence="4">
    <location>
        <begin position="882"/>
        <end position="897"/>
    </location>
</feature>
<evidence type="ECO:0000256" key="4">
    <source>
        <dbReference type="SAM" id="MobiDB-lite"/>
    </source>
</evidence>
<evidence type="ECO:0000313" key="6">
    <source>
        <dbReference type="EMBL" id="PWN29899.1"/>
    </source>
</evidence>
<comment type="function">
    <text evidence="3">Component of the cleavage factor IA (CFIA) complex, which is involved in the endonucleolytic cleavage during polyadenylation-dependent pre-mRNA 3'-end formation.</text>
</comment>
<dbReference type="GO" id="GO:0003729">
    <property type="term" value="F:mRNA binding"/>
    <property type="evidence" value="ECO:0007669"/>
    <property type="project" value="TreeGrafter"/>
</dbReference>
<dbReference type="SMART" id="SM00386">
    <property type="entry name" value="HAT"/>
    <property type="match status" value="7"/>
</dbReference>
<keyword evidence="1" id="KW-0677">Repeat</keyword>
<keyword evidence="2 3" id="KW-0539">Nucleus</keyword>
<dbReference type="RefSeq" id="XP_025364511.1">
    <property type="nucleotide sequence ID" value="XM_025504256.1"/>
</dbReference>
<dbReference type="SUPFAM" id="SSF48452">
    <property type="entry name" value="TPR-like"/>
    <property type="match status" value="2"/>
</dbReference>
<evidence type="ECO:0000256" key="3">
    <source>
        <dbReference type="RuleBase" id="RU369035"/>
    </source>
</evidence>
<dbReference type="InterPro" id="IPR045243">
    <property type="entry name" value="Rna14-like"/>
</dbReference>
<feature type="region of interest" description="Disordered" evidence="4">
    <location>
        <begin position="702"/>
        <end position="785"/>
    </location>
</feature>
<keyword evidence="3" id="KW-0963">Cytoplasm</keyword>
<dbReference type="Proteomes" id="UP000245884">
    <property type="component" value="Unassembled WGS sequence"/>
</dbReference>
<dbReference type="Pfam" id="PF05843">
    <property type="entry name" value="Suf"/>
    <property type="match status" value="1"/>
</dbReference>
<protein>
    <recommendedName>
        <fullName evidence="3">mRNA 3'-end-processing protein RNA14</fullName>
    </recommendedName>
</protein>
<accession>A0A316UX79</accession>
<feature type="compositionally biased region" description="Acidic residues" evidence="4">
    <location>
        <begin position="439"/>
        <end position="449"/>
    </location>
</feature>
<feature type="domain" description="Suppressor of forked" evidence="5">
    <location>
        <begin position="33"/>
        <end position="642"/>
    </location>
</feature>
<sequence length="897" mass="97305">MSQVNNFLASVQQEASASGSNADLSTPAARRAHLLSRVEASPRDSEAWLTLLADCEARLAEGESIEQVRQTYEDFFKVYPNAARQWQSLIDLELSLGNFKEVEQLFTRCLRTTPSVSLWKAYLNYTRRVNPLPAPSATASGDDEGEHGRVRKLIEEAYDFAVRHVGMSRDAGDIWMEYLRFVKEREAKTSWLQGQKMDDMRRIFQRVVGVPVANVEQIWREYDQFENGLNRVTAKKFLAERSPAYMTARSALREMRGLVDPLHRPLLPRLPAWIASVDSPAESDVTRDRERLQGWKAYLQWEESDPLELAATDTDALNKRVSVAYAKATMHMRFYPEIWYMAAKWAESHSPNPNEATQWLKDGLDANPGSFLLSFALVESGEARGATSECAGIFEALLAQVHKRIETLAASLDEQLAKIDTAGQEVRAAALAARRAGGEADEIEGEEREEERKRELARDAEKEALRSTTQPRIESLKEESSLVWIKWMHHVRRTEGLRPTRAVFSKARKSPHCTWQVYEASALMEYHCSKDAGVATKVFELALKTFGSDEAFVVRYLDFLISINDDNNARALFERTITTFQPAERARPIWDRWSSYEYSFGDSTSIKKLEARLAEAFPDEAPLKRLMDRSTYMDLEVIGPRDLGIVNTYGATAADRAVATAAAAAGAVGGEEAAATTTNGSKDAAIAAKAAAAAAAVSAAAATKRPADDMSRRGNSPAVGEGGNKRMRGGAGAGASERDLAPPPPQRRGPLPPQNSAFGAGGAVAANNGGAPGLPPIPPSSAAGAPAPNVLAERPLPDAVLFFLSILPSLRSWDGPRLPAGEIMDVLRGATLPGPGPGQGQGGPGQGQGMGGPPQRGGWGAQRGGMQGGMGTAGGMRGGPMGAAAGRGMPMAGGRRY</sequence>
<feature type="compositionally biased region" description="Pro residues" evidence="4">
    <location>
        <begin position="741"/>
        <end position="753"/>
    </location>
</feature>
<dbReference type="InterPro" id="IPR003107">
    <property type="entry name" value="HAT"/>
</dbReference>
<gene>
    <name evidence="6" type="ORF">BDZ90DRAFT_216146</name>
</gene>
<dbReference type="InterPro" id="IPR008847">
    <property type="entry name" value="Suf"/>
</dbReference>
<feature type="compositionally biased region" description="Basic and acidic residues" evidence="4">
    <location>
        <begin position="450"/>
        <end position="465"/>
    </location>
</feature>
<keyword evidence="7" id="KW-1185">Reference proteome</keyword>
<organism evidence="6 7">
    <name type="scientific">Jaminaea rosea</name>
    <dbReference type="NCBI Taxonomy" id="1569628"/>
    <lineage>
        <taxon>Eukaryota</taxon>
        <taxon>Fungi</taxon>
        <taxon>Dikarya</taxon>
        <taxon>Basidiomycota</taxon>
        <taxon>Ustilaginomycotina</taxon>
        <taxon>Exobasidiomycetes</taxon>
        <taxon>Microstromatales</taxon>
        <taxon>Microstromatales incertae sedis</taxon>
        <taxon>Jaminaea</taxon>
    </lineage>
</organism>
<evidence type="ECO:0000256" key="1">
    <source>
        <dbReference type="ARBA" id="ARBA00022737"/>
    </source>
</evidence>
<dbReference type="STRING" id="1569628.A0A316UX79"/>
<dbReference type="AlphaFoldDB" id="A0A316UX79"/>
<keyword evidence="3" id="KW-0507">mRNA processing</keyword>
<dbReference type="GO" id="GO:0005634">
    <property type="term" value="C:nucleus"/>
    <property type="evidence" value="ECO:0007669"/>
    <property type="project" value="UniProtKB-SubCell"/>
</dbReference>
<name>A0A316UX79_9BASI</name>
<feature type="region of interest" description="Disordered" evidence="4">
    <location>
        <begin position="435"/>
        <end position="471"/>
    </location>
</feature>
<feature type="compositionally biased region" description="Low complexity" evidence="4">
    <location>
        <begin position="754"/>
        <end position="769"/>
    </location>
</feature>
<dbReference type="Gene3D" id="1.25.40.1040">
    <property type="match status" value="2"/>
</dbReference>
<dbReference type="GO" id="GO:0180010">
    <property type="term" value="P:co-transcriptional mRNA 3'-end processing, cleavage and polyadenylation pathway"/>
    <property type="evidence" value="ECO:0007669"/>
    <property type="project" value="UniProtKB-UniRule"/>
</dbReference>
<dbReference type="GeneID" id="37026079"/>
<proteinExistence type="predicted"/>
<evidence type="ECO:0000259" key="5">
    <source>
        <dbReference type="Pfam" id="PF05843"/>
    </source>
</evidence>
<reference evidence="6 7" key="1">
    <citation type="journal article" date="2018" name="Mol. Biol. Evol.">
        <title>Broad Genomic Sampling Reveals a Smut Pathogenic Ancestry of the Fungal Clade Ustilaginomycotina.</title>
        <authorList>
            <person name="Kijpornyongpan T."/>
            <person name="Mondo S.J."/>
            <person name="Barry K."/>
            <person name="Sandor L."/>
            <person name="Lee J."/>
            <person name="Lipzen A."/>
            <person name="Pangilinan J."/>
            <person name="LaButti K."/>
            <person name="Hainaut M."/>
            <person name="Henrissat B."/>
            <person name="Grigoriev I.V."/>
            <person name="Spatafora J.W."/>
            <person name="Aime M.C."/>
        </authorList>
    </citation>
    <scope>NUCLEOTIDE SEQUENCE [LARGE SCALE GENOMIC DNA]</scope>
    <source>
        <strain evidence="6 7">MCA 5214</strain>
    </source>
</reference>
<evidence type="ECO:0000313" key="7">
    <source>
        <dbReference type="Proteomes" id="UP000245884"/>
    </source>
</evidence>
<dbReference type="GO" id="GO:0005737">
    <property type="term" value="C:cytoplasm"/>
    <property type="evidence" value="ECO:0007669"/>
    <property type="project" value="UniProtKB-SubCell"/>
</dbReference>
<comment type="subcellular location">
    <subcellularLocation>
        <location evidence="3">Nucleus</location>
    </subcellularLocation>
    <subcellularLocation>
        <location evidence="3">Cytoplasm</location>
    </subcellularLocation>
    <text evidence="3">Nucleus and/or cytoplasm.</text>
</comment>